<protein>
    <submittedName>
        <fullName evidence="4">p-hydroxyphenylacetate 3-hydroxylase, reductase component</fullName>
        <ecNumber evidence="4">1.5.1.36</ecNumber>
    </submittedName>
</protein>
<dbReference type="RefSeq" id="WP_148594966.1">
    <property type="nucleotide sequence ID" value="NZ_CP042997.1"/>
</dbReference>
<evidence type="ECO:0000256" key="2">
    <source>
        <dbReference type="ARBA" id="ARBA00023002"/>
    </source>
</evidence>
<evidence type="ECO:0000313" key="5">
    <source>
        <dbReference type="Proteomes" id="UP000324233"/>
    </source>
</evidence>
<keyword evidence="2 4" id="KW-0560">Oxidoreductase</keyword>
<keyword evidence="5" id="KW-1185">Reference proteome</keyword>
<dbReference type="Pfam" id="PF01613">
    <property type="entry name" value="Flavin_Reduct"/>
    <property type="match status" value="1"/>
</dbReference>
<feature type="domain" description="Flavin reductase like" evidence="3">
    <location>
        <begin position="12"/>
        <end position="154"/>
    </location>
</feature>
<dbReference type="PANTHER" id="PTHR30466:SF11">
    <property type="entry name" value="FLAVIN-DEPENDENT MONOOXYGENASE, REDUCTASE SUBUNIT HSAB"/>
    <property type="match status" value="1"/>
</dbReference>
<sequence length="159" mass="17014">MAFDSARQRRIMGHFATGVTVVTTGGPAGPHGLTANSVASLSLDPPLVLVAVDKRAHSMDFLQANRCFAVNILTREQEDVSRRFATPGPKDFEGLSLLPGVTGAPILADSLAFLDCRVHEILPGGDHLIFVGEIVGGEYHGGEPLLYYAGKYRRMLDPG</sequence>
<dbReference type="Proteomes" id="UP000324233">
    <property type="component" value="Chromosome"/>
</dbReference>
<comment type="similarity">
    <text evidence="1">Belongs to the non-flavoprotein flavin reductase family.</text>
</comment>
<dbReference type="EC" id="1.5.1.36" evidence="4"/>
<dbReference type="PANTHER" id="PTHR30466">
    <property type="entry name" value="FLAVIN REDUCTASE"/>
    <property type="match status" value="1"/>
</dbReference>
<dbReference type="GO" id="GO:0042602">
    <property type="term" value="F:riboflavin reductase (NADPH) activity"/>
    <property type="evidence" value="ECO:0007669"/>
    <property type="project" value="TreeGrafter"/>
</dbReference>
<gene>
    <name evidence="4" type="ORF">OJF2_36750</name>
</gene>
<dbReference type="OrthoDB" id="9794638at2"/>
<dbReference type="InterPro" id="IPR050268">
    <property type="entry name" value="NADH-dep_flavin_reductase"/>
</dbReference>
<evidence type="ECO:0000313" key="4">
    <source>
        <dbReference type="EMBL" id="QEH35130.1"/>
    </source>
</evidence>
<accession>A0A5B9W525</accession>
<dbReference type="SUPFAM" id="SSF50475">
    <property type="entry name" value="FMN-binding split barrel"/>
    <property type="match status" value="1"/>
</dbReference>
<evidence type="ECO:0000259" key="3">
    <source>
        <dbReference type="SMART" id="SM00903"/>
    </source>
</evidence>
<dbReference type="KEGG" id="agv:OJF2_36750"/>
<proteinExistence type="inferred from homology"/>
<dbReference type="EMBL" id="CP042997">
    <property type="protein sequence ID" value="QEH35130.1"/>
    <property type="molecule type" value="Genomic_DNA"/>
</dbReference>
<evidence type="ECO:0000256" key="1">
    <source>
        <dbReference type="ARBA" id="ARBA00008898"/>
    </source>
</evidence>
<dbReference type="GO" id="GO:0010181">
    <property type="term" value="F:FMN binding"/>
    <property type="evidence" value="ECO:0007669"/>
    <property type="project" value="InterPro"/>
</dbReference>
<dbReference type="GO" id="GO:0036382">
    <property type="term" value="F:flavin reductase (NADH) activity"/>
    <property type="evidence" value="ECO:0007669"/>
    <property type="project" value="UniProtKB-EC"/>
</dbReference>
<name>A0A5B9W525_9BACT</name>
<dbReference type="AlphaFoldDB" id="A0A5B9W525"/>
<dbReference type="InterPro" id="IPR012349">
    <property type="entry name" value="Split_barrel_FMN-bd"/>
</dbReference>
<dbReference type="SMART" id="SM00903">
    <property type="entry name" value="Flavin_Reduct"/>
    <property type="match status" value="1"/>
</dbReference>
<organism evidence="4 5">
    <name type="scientific">Aquisphaera giovannonii</name>
    <dbReference type="NCBI Taxonomy" id="406548"/>
    <lineage>
        <taxon>Bacteria</taxon>
        <taxon>Pseudomonadati</taxon>
        <taxon>Planctomycetota</taxon>
        <taxon>Planctomycetia</taxon>
        <taxon>Isosphaerales</taxon>
        <taxon>Isosphaeraceae</taxon>
        <taxon>Aquisphaera</taxon>
    </lineage>
</organism>
<dbReference type="Gene3D" id="2.30.110.10">
    <property type="entry name" value="Electron Transport, Fmn-binding Protein, Chain A"/>
    <property type="match status" value="1"/>
</dbReference>
<reference evidence="4 5" key="1">
    <citation type="submission" date="2019-08" db="EMBL/GenBank/DDBJ databases">
        <title>Deep-cultivation of Planctomycetes and their phenomic and genomic characterization uncovers novel biology.</title>
        <authorList>
            <person name="Wiegand S."/>
            <person name="Jogler M."/>
            <person name="Boedeker C."/>
            <person name="Pinto D."/>
            <person name="Vollmers J."/>
            <person name="Rivas-Marin E."/>
            <person name="Kohn T."/>
            <person name="Peeters S.H."/>
            <person name="Heuer A."/>
            <person name="Rast P."/>
            <person name="Oberbeckmann S."/>
            <person name="Bunk B."/>
            <person name="Jeske O."/>
            <person name="Meyerdierks A."/>
            <person name="Storesund J.E."/>
            <person name="Kallscheuer N."/>
            <person name="Luecker S."/>
            <person name="Lage O.M."/>
            <person name="Pohl T."/>
            <person name="Merkel B.J."/>
            <person name="Hornburger P."/>
            <person name="Mueller R.-W."/>
            <person name="Bruemmer F."/>
            <person name="Labrenz M."/>
            <person name="Spormann A.M."/>
            <person name="Op den Camp H."/>
            <person name="Overmann J."/>
            <person name="Amann R."/>
            <person name="Jetten M.S.M."/>
            <person name="Mascher T."/>
            <person name="Medema M.H."/>
            <person name="Devos D.P."/>
            <person name="Kaster A.-K."/>
            <person name="Ovreas L."/>
            <person name="Rohde M."/>
            <person name="Galperin M.Y."/>
            <person name="Jogler C."/>
        </authorList>
    </citation>
    <scope>NUCLEOTIDE SEQUENCE [LARGE SCALE GENOMIC DNA]</scope>
    <source>
        <strain evidence="4 5">OJF2</strain>
    </source>
</reference>
<dbReference type="InterPro" id="IPR002563">
    <property type="entry name" value="Flavin_Rdtase-like_dom"/>
</dbReference>